<dbReference type="RefSeq" id="WP_266129571.1">
    <property type="nucleotide sequence ID" value="NZ_JAPKMY010000002.1"/>
</dbReference>
<dbReference type="InterPro" id="IPR050708">
    <property type="entry name" value="T6SS_VgrG/RHS"/>
</dbReference>
<sequence>MKIILSLICSLFCSVLYAGPIDWSVAMTSFPSDQSVGDTGQEKTPNGYVDLMSGNLVYDIPEVTLKGERGLNFTLSRSYGKVNNGFRSMGNWELESPRLVMMTGASTKLQGDDGAGICIANGDAKTGNDSYGKPVYDTTIIDSGYKSETVQELWQLANSNYFKNLAYAISISTAEQRGIDPNSFYNVNISSKIYSDIPYNILGSIQGVQIAVPDSVKNNRDSLIFENNKNNQAVINALITHLNLSVFTFNSLFFNKRINKVIITADGFERVLYKGDNDYTNFRPFAEKVISSFDTQILTAKSLTVNFYSVGSSKPIILKDNDGMSLSVAQLNILFQTNAYANTMLALLEKKWNGYNQYISEHPWEFTRTYVNRPDYSLYSQVDPRQRPISLYLPGQKNITFYPIKSGVSGYPQSAKYISQDNWFISCENGGNDFKVRAPNGTSYLFPIQNRENQTGFPTVFSSQYIAGRVSIYASKVENQFGESYLMNYHKMENTNKTYQGYNNSSKFFLESVKHQLDGKDISTKDELILTYAKYKNGSILTGYKEDFSNYSGDVVLNSIQRFMNNKYLVWKAYVYYPGSMSSYLNNDSIPGSTNTVGQVQTKQTANVYLRTAGDISGDAITYEYGGPYRIVGNHPKSVNGITSQGYMWFYSDLTGIKYYKASSNGLINVKSAGWAYSLVNDSRPGFSENKSFKVNNSNYSGIDINPLQITYRYSRNKDAKEQTTTVTTKDTTTGVTKAYVYVMNAFEGGIAESFLHGLLKRVTIDSRTESYEWALLNLIGQKPKTTNDNYTDNEDVSLIRMSKKTVDHYGTYSTIYRDFDQYGNAQTIESTGLKGTGAISLPSVSVSYFNADPNNSAVNDGNLPWITGLPRQKTSNGYTTQSIDYDVQGAITTENKEGRTTKFKYETVSFSTCLGNLADFAWSKFASCFSGYMTGEKHTGLPLEVDAGNGQQITQYSGYKKGIPNNIRLANGGQETNTVDDLGNIIFHTDADGIRSQKQYDDAGRLIVETPIVGLSYTHINYDGLNITRTMQNGGSYSKSEKYNGDGLLIYSSENTSNKTVVNSNSYDAFGNVTFSSNPSTNGTSEGVRTSYDIFDRPLTVNDNGVTINYCYQSCSGRTGAISLSSDAYGTTESDYLAVGDFSANLKTLVNRKGNDGSVFTTSTDYNLGLLKPTVATSGASTQSYSYNSNGSLATERDNGINGQKVYGYDATGRIKTISHQDGSVETIQYYPINDLISSRTWRGVTTNYGYSLAGRLNSSSNANTSQGYGRDGFGRVVSLTQNINSNNANYGYTTTFGYNNLNQVVSIIYPNGKSVNLSDQNAFGEVYSIPNVIQGLNYNAMNQLTSVQANGDVAWTYAYSNSGLPTGVSSTSLNKCVLNIGYGYDALNRINRMSDYCGATYNAVIDRYGTGLMKQVELDQARYQYFYNNDDISSVNITSKSQIVAPASYTYNYVNGTSRLANVNGSPYNFSYDAMGNVTNDGIRALDYDAYYRISKNGNESYIYNTEGLRVRAVRDDGITDYIYDSAGNLVYDINHQSGYNKAYVYVAGKLVATLERYPDTNSKGFDLMNDFEGAEFGINNLLDSYVDSDDDGLPDYLERFIGSDPNNPDSDGDGYKDGYEYKLLGAKGVLDPLIHPNEPDPDEDMAAWLPAILDMILEDD</sequence>
<dbReference type="NCBIfam" id="TIGR01643">
    <property type="entry name" value="YD_repeat_2x"/>
    <property type="match status" value="1"/>
</dbReference>
<dbReference type="Gene3D" id="2.180.10.10">
    <property type="entry name" value="RHS repeat-associated core"/>
    <property type="match status" value="2"/>
</dbReference>
<name>A0A9X3DU03_9GAMM</name>
<proteinExistence type="predicted"/>
<dbReference type="PANTHER" id="PTHR32305">
    <property type="match status" value="1"/>
</dbReference>
<organism evidence="2 3">
    <name type="scientific">Acinetobacter nematophilus</name>
    <dbReference type="NCBI Taxonomy" id="2994642"/>
    <lineage>
        <taxon>Bacteria</taxon>
        <taxon>Pseudomonadati</taxon>
        <taxon>Pseudomonadota</taxon>
        <taxon>Gammaproteobacteria</taxon>
        <taxon>Moraxellales</taxon>
        <taxon>Moraxellaceae</taxon>
        <taxon>Acinetobacter</taxon>
    </lineage>
</organism>
<dbReference type="EMBL" id="JAPKMY010000002">
    <property type="protein sequence ID" value="MCX5467171.1"/>
    <property type="molecule type" value="Genomic_DNA"/>
</dbReference>
<evidence type="ECO:0000313" key="2">
    <source>
        <dbReference type="EMBL" id="MCX5467171.1"/>
    </source>
</evidence>
<evidence type="ECO:0000256" key="1">
    <source>
        <dbReference type="SAM" id="SignalP"/>
    </source>
</evidence>
<dbReference type="Proteomes" id="UP001146019">
    <property type="component" value="Unassembled WGS sequence"/>
</dbReference>
<keyword evidence="3" id="KW-1185">Reference proteome</keyword>
<protein>
    <submittedName>
        <fullName evidence="2">RHS repeat protein</fullName>
    </submittedName>
</protein>
<reference evidence="2" key="1">
    <citation type="submission" date="2022-11" db="EMBL/GenBank/DDBJ databases">
        <title>Biodiversity and phylogenetic relationships of bacteria.</title>
        <authorList>
            <person name="Machado R.A.R."/>
            <person name="Bhat A."/>
            <person name="Loulou A."/>
            <person name="Kallel S."/>
        </authorList>
    </citation>
    <scope>NUCLEOTIDE SEQUENCE</scope>
    <source>
        <strain evidence="2">A-IN1</strain>
    </source>
</reference>
<accession>A0A9X3DU03</accession>
<gene>
    <name evidence="2" type="ORF">OSH00_05365</name>
</gene>
<keyword evidence="1" id="KW-0732">Signal</keyword>
<feature type="signal peptide" evidence="1">
    <location>
        <begin position="1"/>
        <end position="18"/>
    </location>
</feature>
<comment type="caution">
    <text evidence="2">The sequence shown here is derived from an EMBL/GenBank/DDBJ whole genome shotgun (WGS) entry which is preliminary data.</text>
</comment>
<dbReference type="PANTHER" id="PTHR32305:SF15">
    <property type="entry name" value="PROTEIN RHSA-RELATED"/>
    <property type="match status" value="1"/>
</dbReference>
<feature type="chain" id="PRO_5040986282" evidence="1">
    <location>
        <begin position="19"/>
        <end position="1663"/>
    </location>
</feature>
<evidence type="ECO:0000313" key="3">
    <source>
        <dbReference type="Proteomes" id="UP001146019"/>
    </source>
</evidence>
<dbReference type="InterPro" id="IPR006530">
    <property type="entry name" value="YD"/>
</dbReference>